<evidence type="ECO:0000256" key="1">
    <source>
        <dbReference type="SAM" id="MobiDB-lite"/>
    </source>
</evidence>
<proteinExistence type="predicted"/>
<organism evidence="2 3">
    <name type="scientific">Mesorhizobium qingshengii</name>
    <dbReference type="NCBI Taxonomy" id="1165689"/>
    <lineage>
        <taxon>Bacteria</taxon>
        <taxon>Pseudomonadati</taxon>
        <taxon>Pseudomonadota</taxon>
        <taxon>Alphaproteobacteria</taxon>
        <taxon>Hyphomicrobiales</taxon>
        <taxon>Phyllobacteriaceae</taxon>
        <taxon>Mesorhizobium</taxon>
    </lineage>
</organism>
<feature type="compositionally biased region" description="Basic and acidic residues" evidence="1">
    <location>
        <begin position="64"/>
        <end position="91"/>
    </location>
</feature>
<evidence type="ECO:0000313" key="2">
    <source>
        <dbReference type="EMBL" id="MCZ8548691.1"/>
    </source>
</evidence>
<evidence type="ECO:0000313" key="3">
    <source>
        <dbReference type="Proteomes" id="UP001152178"/>
    </source>
</evidence>
<name>A0ABT4R4C8_9HYPH</name>
<dbReference type="RefSeq" id="WP_269908939.1">
    <property type="nucleotide sequence ID" value="NZ_JAPFQA010000037.1"/>
</dbReference>
<dbReference type="EMBL" id="JAPFQA010000037">
    <property type="protein sequence ID" value="MCZ8548691.1"/>
    <property type="molecule type" value="Genomic_DNA"/>
</dbReference>
<protein>
    <submittedName>
        <fullName evidence="2">Uncharacterized protein</fullName>
    </submittedName>
</protein>
<accession>A0ABT4R4C8</accession>
<reference evidence="2" key="1">
    <citation type="submission" date="2022-11" db="EMBL/GenBank/DDBJ databases">
        <authorList>
            <person name="Coimbra C."/>
        </authorList>
    </citation>
    <scope>NUCLEOTIDE SEQUENCE</scope>
    <source>
        <strain evidence="2">Jales19</strain>
    </source>
</reference>
<gene>
    <name evidence="2" type="ORF">OOJ09_31440</name>
</gene>
<comment type="caution">
    <text evidence="2">The sequence shown here is derived from an EMBL/GenBank/DDBJ whole genome shotgun (WGS) entry which is preliminary data.</text>
</comment>
<sequence>MDLTIADDDRILSEEELNQMTRTSSTTRWRERKAGRWPPLLELSPGVRGNSLGQIRRMFAQKQAEAEARAHVAKQEPRAPGRPRKAESMVG</sequence>
<feature type="region of interest" description="Disordered" evidence="1">
    <location>
        <begin position="61"/>
        <end position="91"/>
    </location>
</feature>
<keyword evidence="3" id="KW-1185">Reference proteome</keyword>
<dbReference type="Proteomes" id="UP001152178">
    <property type="component" value="Unassembled WGS sequence"/>
</dbReference>